<organism evidence="2 3">
    <name type="scientific">Methanoculleus caldifontis</name>
    <dbReference type="NCBI Taxonomy" id="2651577"/>
    <lineage>
        <taxon>Archaea</taxon>
        <taxon>Methanobacteriati</taxon>
        <taxon>Methanobacteriota</taxon>
        <taxon>Stenosarchaea group</taxon>
        <taxon>Methanomicrobia</taxon>
        <taxon>Methanomicrobiales</taxon>
        <taxon>Methanomicrobiaceae</taxon>
        <taxon>Methanoculleus</taxon>
    </lineage>
</organism>
<accession>A0ABU3X319</accession>
<feature type="compositionally biased region" description="Basic and acidic residues" evidence="1">
    <location>
        <begin position="72"/>
        <end position="83"/>
    </location>
</feature>
<evidence type="ECO:0000256" key="1">
    <source>
        <dbReference type="SAM" id="MobiDB-lite"/>
    </source>
</evidence>
<name>A0ABU3X319_9EURY</name>
<sequence length="83" mass="9464">MRIRLPRRGGGRRTRAGRPGRRRRLRPGRARRRHRRGRRGSCQAGGHSARSRCRGGPAIRTGARPLRRRRTRDPGVGDRGGRL</sequence>
<evidence type="ECO:0000313" key="3">
    <source>
        <dbReference type="Proteomes" id="UP001281203"/>
    </source>
</evidence>
<evidence type="ECO:0000313" key="2">
    <source>
        <dbReference type="EMBL" id="MDV2482460.1"/>
    </source>
</evidence>
<feature type="compositionally biased region" description="Basic residues" evidence="1">
    <location>
        <begin position="1"/>
        <end position="39"/>
    </location>
</feature>
<keyword evidence="3" id="KW-1185">Reference proteome</keyword>
<comment type="caution">
    <text evidence="2">The sequence shown here is derived from an EMBL/GenBank/DDBJ whole genome shotgun (WGS) entry which is preliminary data.</text>
</comment>
<protein>
    <submittedName>
        <fullName evidence="2">Uncharacterized protein</fullName>
    </submittedName>
</protein>
<feature type="region of interest" description="Disordered" evidence="1">
    <location>
        <begin position="1"/>
        <end position="83"/>
    </location>
</feature>
<reference evidence="2 3" key="1">
    <citation type="submission" date="2019-10" db="EMBL/GenBank/DDBJ databases">
        <title>Isolation and characterization of Methanoculleus sp. Wushi-C6 from a hot spring well.</title>
        <authorList>
            <person name="Chen S.-C."/>
            <person name="Lan Z.-H."/>
            <person name="You Y.-T."/>
            <person name="Lai M.-C."/>
        </authorList>
    </citation>
    <scope>NUCLEOTIDE SEQUENCE [LARGE SCALE GENOMIC DNA]</scope>
    <source>
        <strain evidence="2 3">Wushi-C6</strain>
    </source>
</reference>
<gene>
    <name evidence="2" type="ORF">F8E02_10700</name>
</gene>
<proteinExistence type="predicted"/>
<dbReference type="EMBL" id="WBKO01000002">
    <property type="protein sequence ID" value="MDV2482460.1"/>
    <property type="molecule type" value="Genomic_DNA"/>
</dbReference>
<dbReference type="Proteomes" id="UP001281203">
    <property type="component" value="Unassembled WGS sequence"/>
</dbReference>